<organism evidence="2 3">
    <name type="scientific">Limosilactobacillus reuteri</name>
    <name type="common">Lactobacillus reuteri</name>
    <dbReference type="NCBI Taxonomy" id="1598"/>
    <lineage>
        <taxon>Bacteria</taxon>
        <taxon>Bacillati</taxon>
        <taxon>Bacillota</taxon>
        <taxon>Bacilli</taxon>
        <taxon>Lactobacillales</taxon>
        <taxon>Lactobacillaceae</taxon>
        <taxon>Limosilactobacillus</taxon>
    </lineage>
</organism>
<accession>A0A317GEA4</accession>
<protein>
    <submittedName>
        <fullName evidence="2">DNA-binding protein</fullName>
    </submittedName>
</protein>
<feature type="domain" description="Helix-turn-helix" evidence="1">
    <location>
        <begin position="58"/>
        <end position="107"/>
    </location>
</feature>
<dbReference type="SUPFAM" id="SSF46955">
    <property type="entry name" value="Putative DNA-binding domain"/>
    <property type="match status" value="1"/>
</dbReference>
<dbReference type="InterPro" id="IPR009061">
    <property type="entry name" value="DNA-bd_dom_put_sf"/>
</dbReference>
<keyword evidence="2" id="KW-0238">DNA-binding</keyword>
<proteinExistence type="predicted"/>
<dbReference type="Proteomes" id="UP000245866">
    <property type="component" value="Unassembled WGS sequence"/>
</dbReference>
<dbReference type="AlphaFoldDB" id="A0A317GEA4"/>
<evidence type="ECO:0000313" key="2">
    <source>
        <dbReference type="EMBL" id="PWT45651.1"/>
    </source>
</evidence>
<dbReference type="GO" id="GO:0003677">
    <property type="term" value="F:DNA binding"/>
    <property type="evidence" value="ECO:0007669"/>
    <property type="project" value="UniProtKB-KW"/>
</dbReference>
<reference evidence="2 3" key="1">
    <citation type="journal article" date="2018" name="Front. Microbiol.">
        <title>Comparative Genomics of the Herbivore Gut Symbiont Lactobacillus reuteri Reveals Genetic Diversity and Lifestyle Adaptation.</title>
        <authorList>
            <person name="Zhao J."/>
        </authorList>
    </citation>
    <scope>NUCLEOTIDE SEQUENCE [LARGE SCALE GENOMIC DNA]</scope>
    <source>
        <strain evidence="2 3">LR12</strain>
    </source>
</reference>
<comment type="caution">
    <text evidence="2">The sequence shown here is derived from an EMBL/GenBank/DDBJ whole genome shotgun (WGS) entry which is preliminary data.</text>
</comment>
<evidence type="ECO:0000313" key="3">
    <source>
        <dbReference type="Proteomes" id="UP000245866"/>
    </source>
</evidence>
<name>A0A317GEA4_LIMRT</name>
<dbReference type="Pfam" id="PF12728">
    <property type="entry name" value="HTH_17"/>
    <property type="match status" value="1"/>
</dbReference>
<sequence length="109" mass="12393">MGRSERRFAIGLMIGVENMESLQVQLPNDLQEATKTMIGDALNKAIKDIQVKNSFPPYLNKGEASAYCGVSRGVFNAWLKKYDIPTIKIDGVSRFRRKALDEFMQQHEK</sequence>
<gene>
    <name evidence="2" type="ORF">DKZ23_09305</name>
</gene>
<dbReference type="InterPro" id="IPR041657">
    <property type="entry name" value="HTH_17"/>
</dbReference>
<evidence type="ECO:0000259" key="1">
    <source>
        <dbReference type="Pfam" id="PF12728"/>
    </source>
</evidence>
<dbReference type="EMBL" id="QGHS01000159">
    <property type="protein sequence ID" value="PWT45651.1"/>
    <property type="molecule type" value="Genomic_DNA"/>
</dbReference>